<sequence>MARTTAVAVCCCWTSEPSVGERGLHL</sequence>
<dbReference type="AlphaFoldDB" id="A0A0A9GZF5"/>
<reference evidence="1" key="2">
    <citation type="journal article" date="2015" name="Data Brief">
        <title>Shoot transcriptome of the giant reed, Arundo donax.</title>
        <authorList>
            <person name="Barrero R.A."/>
            <person name="Guerrero F.D."/>
            <person name="Moolhuijzen P."/>
            <person name="Goolsby J.A."/>
            <person name="Tidwell J."/>
            <person name="Bellgard S.E."/>
            <person name="Bellgard M.I."/>
        </authorList>
    </citation>
    <scope>NUCLEOTIDE SEQUENCE</scope>
    <source>
        <tissue evidence="1">Shoot tissue taken approximately 20 cm above the soil surface</tissue>
    </source>
</reference>
<proteinExistence type="predicted"/>
<accession>A0A0A9GZF5</accession>
<protein>
    <submittedName>
        <fullName evidence="1">Uncharacterized protein</fullName>
    </submittedName>
</protein>
<dbReference type="EMBL" id="GBRH01168972">
    <property type="protein sequence ID" value="JAE28924.1"/>
    <property type="molecule type" value="Transcribed_RNA"/>
</dbReference>
<organism evidence="1">
    <name type="scientific">Arundo donax</name>
    <name type="common">Giant reed</name>
    <name type="synonym">Donax arundinaceus</name>
    <dbReference type="NCBI Taxonomy" id="35708"/>
    <lineage>
        <taxon>Eukaryota</taxon>
        <taxon>Viridiplantae</taxon>
        <taxon>Streptophyta</taxon>
        <taxon>Embryophyta</taxon>
        <taxon>Tracheophyta</taxon>
        <taxon>Spermatophyta</taxon>
        <taxon>Magnoliopsida</taxon>
        <taxon>Liliopsida</taxon>
        <taxon>Poales</taxon>
        <taxon>Poaceae</taxon>
        <taxon>PACMAD clade</taxon>
        <taxon>Arundinoideae</taxon>
        <taxon>Arundineae</taxon>
        <taxon>Arundo</taxon>
    </lineage>
</organism>
<name>A0A0A9GZF5_ARUDO</name>
<reference evidence="1" key="1">
    <citation type="submission" date="2014-09" db="EMBL/GenBank/DDBJ databases">
        <authorList>
            <person name="Magalhaes I.L.F."/>
            <person name="Oliveira U."/>
            <person name="Santos F.R."/>
            <person name="Vidigal T.H.D.A."/>
            <person name="Brescovit A.D."/>
            <person name="Santos A.J."/>
        </authorList>
    </citation>
    <scope>NUCLEOTIDE SEQUENCE</scope>
    <source>
        <tissue evidence="1">Shoot tissue taken approximately 20 cm above the soil surface</tissue>
    </source>
</reference>
<evidence type="ECO:0000313" key="1">
    <source>
        <dbReference type="EMBL" id="JAE28924.1"/>
    </source>
</evidence>